<gene>
    <name evidence="5" type="ORF">C666_15320</name>
</gene>
<dbReference type="Gene3D" id="1.10.260.40">
    <property type="entry name" value="lambda repressor-like DNA-binding domains"/>
    <property type="match status" value="1"/>
</dbReference>
<proteinExistence type="predicted"/>
<evidence type="ECO:0000259" key="4">
    <source>
        <dbReference type="PROSITE" id="PS50943"/>
    </source>
</evidence>
<evidence type="ECO:0000313" key="6">
    <source>
        <dbReference type="Proteomes" id="UP000013232"/>
    </source>
</evidence>
<reference evidence="5 6" key="1">
    <citation type="submission" date="2012-09" db="EMBL/GenBank/DDBJ databases">
        <title>Draft Genome Sequences of 6 Strains from Genus Thauera.</title>
        <authorList>
            <person name="Liu B."/>
            <person name="Shapleigh J.P."/>
            <person name="Frostegard A.H."/>
        </authorList>
    </citation>
    <scope>NUCLEOTIDE SEQUENCE [LARGE SCALE GENOMIC DNA]</scope>
    <source>
        <strain evidence="6">47Lol / DSM 12138</strain>
    </source>
</reference>
<keyword evidence="6" id="KW-1185">Reference proteome</keyword>
<dbReference type="STRING" id="1123367.GCA_000621305_03735"/>
<organism evidence="5 6">
    <name type="scientific">Thauera linaloolentis (strain DSM 12138 / JCM 21573 / CCUG 41526 / CIP 105981 / IAM 15112 / NBRC 102519 / 47Lol)</name>
    <dbReference type="NCBI Taxonomy" id="1123367"/>
    <lineage>
        <taxon>Bacteria</taxon>
        <taxon>Pseudomonadati</taxon>
        <taxon>Pseudomonadota</taxon>
        <taxon>Betaproteobacteria</taxon>
        <taxon>Rhodocyclales</taxon>
        <taxon>Zoogloeaceae</taxon>
        <taxon>Thauera</taxon>
    </lineage>
</organism>
<dbReference type="InterPro" id="IPR032758">
    <property type="entry name" value="MqsA/HigA-2"/>
</dbReference>
<comment type="caution">
    <text evidence="5">The sequence shown here is derived from an EMBL/GenBank/DDBJ whole genome shotgun (WGS) entry which is preliminary data.</text>
</comment>
<dbReference type="GO" id="GO:0003677">
    <property type="term" value="F:DNA binding"/>
    <property type="evidence" value="ECO:0007669"/>
    <property type="project" value="UniProtKB-KW"/>
</dbReference>
<dbReference type="Proteomes" id="UP000013232">
    <property type="component" value="Unassembled WGS sequence"/>
</dbReference>
<dbReference type="SMART" id="SM00530">
    <property type="entry name" value="HTH_XRE"/>
    <property type="match status" value="1"/>
</dbReference>
<dbReference type="PANTHER" id="PTHR36511">
    <property type="entry name" value="MERR FAMILY BACTERIAL REGULATORY PROTEIN"/>
    <property type="match status" value="1"/>
</dbReference>
<evidence type="ECO:0000256" key="1">
    <source>
        <dbReference type="ARBA" id="ARBA00023015"/>
    </source>
</evidence>
<dbReference type="InterPro" id="IPR010982">
    <property type="entry name" value="Lambda_DNA-bd_dom_sf"/>
</dbReference>
<sequence length="103" mass="11294">MKDIDKIARAIEADAGEELPDLRQALAEARVGAGRVTTPAQILVRQAREKSGLTQQGFAERIATPVATLRDWEQGRFVPPGGVLCLLRLIVRHPELARELETA</sequence>
<dbReference type="SUPFAM" id="SSF47413">
    <property type="entry name" value="lambda repressor-like DNA-binding domains"/>
    <property type="match status" value="1"/>
</dbReference>
<dbReference type="AlphaFoldDB" id="N6XUN3"/>
<dbReference type="RefSeq" id="WP_004342591.1">
    <property type="nucleotide sequence ID" value="NZ_AMXE01000075.1"/>
</dbReference>
<dbReference type="OrthoDB" id="9799384at2"/>
<dbReference type="InterPro" id="IPR001387">
    <property type="entry name" value="Cro/C1-type_HTH"/>
</dbReference>
<dbReference type="EMBL" id="AMXE01000075">
    <property type="protein sequence ID" value="ENO85431.1"/>
    <property type="molecule type" value="Genomic_DNA"/>
</dbReference>
<evidence type="ECO:0000256" key="3">
    <source>
        <dbReference type="ARBA" id="ARBA00023163"/>
    </source>
</evidence>
<keyword evidence="2" id="KW-0238">DNA-binding</keyword>
<dbReference type="Pfam" id="PF15731">
    <property type="entry name" value="MqsA_antitoxin"/>
    <property type="match status" value="1"/>
</dbReference>
<protein>
    <submittedName>
        <fullName evidence="5">Helix-turn-helix domain-containing protein</fullName>
    </submittedName>
</protein>
<accession>N6XUN3</accession>
<feature type="domain" description="HTH cro/C1-type" evidence="4">
    <location>
        <begin position="44"/>
        <end position="79"/>
    </location>
</feature>
<name>N6XUN3_THAL4</name>
<dbReference type="PROSITE" id="PS50943">
    <property type="entry name" value="HTH_CROC1"/>
    <property type="match status" value="1"/>
</dbReference>
<evidence type="ECO:0000313" key="5">
    <source>
        <dbReference type="EMBL" id="ENO85431.1"/>
    </source>
</evidence>
<keyword evidence="3" id="KW-0804">Transcription</keyword>
<dbReference type="eggNOG" id="COG2944">
    <property type="taxonomic scope" value="Bacteria"/>
</dbReference>
<dbReference type="PANTHER" id="PTHR36511:SF4">
    <property type="entry name" value="ANTITOXIN MQSA"/>
    <property type="match status" value="1"/>
</dbReference>
<evidence type="ECO:0000256" key="2">
    <source>
        <dbReference type="ARBA" id="ARBA00023125"/>
    </source>
</evidence>
<keyword evidence="1" id="KW-0805">Transcription regulation</keyword>
<dbReference type="CDD" id="cd00093">
    <property type="entry name" value="HTH_XRE"/>
    <property type="match status" value="1"/>
</dbReference>
<dbReference type="InterPro" id="IPR052359">
    <property type="entry name" value="HTH-type_reg/antitoxin"/>
</dbReference>